<feature type="transmembrane region" description="Helical" evidence="6">
    <location>
        <begin position="101"/>
        <end position="121"/>
    </location>
</feature>
<keyword evidence="9" id="KW-1185">Reference proteome</keyword>
<dbReference type="InterPro" id="IPR032816">
    <property type="entry name" value="VTT_dom"/>
</dbReference>
<dbReference type="InterPro" id="IPR015414">
    <property type="entry name" value="TMEM64"/>
</dbReference>
<dbReference type="EMBL" id="AZHW01000167">
    <property type="protein sequence ID" value="ETX02207.1"/>
    <property type="molecule type" value="Genomic_DNA"/>
</dbReference>
<keyword evidence="3 6" id="KW-0812">Transmembrane</keyword>
<comment type="subcellular location">
    <subcellularLocation>
        <location evidence="1 6">Cell membrane</location>
        <topology evidence="1 6">Multi-pass membrane protein</topology>
    </subcellularLocation>
</comment>
<feature type="domain" description="VTT" evidence="7">
    <location>
        <begin position="81"/>
        <end position="198"/>
    </location>
</feature>
<keyword evidence="5 6" id="KW-0472">Membrane</keyword>
<dbReference type="GO" id="GO:0005886">
    <property type="term" value="C:plasma membrane"/>
    <property type="evidence" value="ECO:0007669"/>
    <property type="project" value="UniProtKB-SubCell"/>
</dbReference>
<feature type="transmembrane region" description="Helical" evidence="6">
    <location>
        <begin position="180"/>
        <end position="200"/>
    </location>
</feature>
<gene>
    <name evidence="8" type="ORF">ETSY1_04415</name>
</gene>
<sequence>MSLELCKAAVGRRLHRVRLAIAVGLSGGLIIYLLTSSLGAELWQLLINPDPERFEQWLEDQSGWVPLVLIVCMIAHTLVPLPAELLAVAAGMMLGSFWGSVTIWVGALLGAYLGFFLARVFGQPLLRRLASHKRLQHVQDWIDQADVPLLLAVRLVPVISFNLVNFVLGCTSIGWWRFTWTTALGIVPVTVVSVSLGAHWRDWRVVLAFCVVALMVTMAGYAVMRSRMRRRQARSSVL</sequence>
<dbReference type="AlphaFoldDB" id="W4LXV0"/>
<evidence type="ECO:0000256" key="5">
    <source>
        <dbReference type="ARBA" id="ARBA00023136"/>
    </source>
</evidence>
<reference evidence="8 9" key="1">
    <citation type="journal article" date="2014" name="Nature">
        <title>An environmental bacterial taxon with a large and distinct metabolic repertoire.</title>
        <authorList>
            <person name="Wilson M.C."/>
            <person name="Mori T."/>
            <person name="Ruckert C."/>
            <person name="Uria A.R."/>
            <person name="Helf M.J."/>
            <person name="Takada K."/>
            <person name="Gernert C."/>
            <person name="Steffens U.A."/>
            <person name="Heycke N."/>
            <person name="Schmitt S."/>
            <person name="Rinke C."/>
            <person name="Helfrich E.J."/>
            <person name="Brachmann A.O."/>
            <person name="Gurgui C."/>
            <person name="Wakimoto T."/>
            <person name="Kracht M."/>
            <person name="Crusemann M."/>
            <person name="Hentschel U."/>
            <person name="Abe I."/>
            <person name="Matsunaga S."/>
            <person name="Kalinowski J."/>
            <person name="Takeyama H."/>
            <person name="Piel J."/>
        </authorList>
    </citation>
    <scope>NUCLEOTIDE SEQUENCE [LARGE SCALE GENOMIC DNA]</scope>
    <source>
        <strain evidence="9">TSY1</strain>
    </source>
</reference>
<comment type="similarity">
    <text evidence="6">Belongs to the TVP38/TMEM64 family.</text>
</comment>
<keyword evidence="2 6" id="KW-1003">Cell membrane</keyword>
<evidence type="ECO:0000256" key="4">
    <source>
        <dbReference type="ARBA" id="ARBA00022989"/>
    </source>
</evidence>
<name>W4LXV0_ENTF1</name>
<evidence type="ECO:0000256" key="1">
    <source>
        <dbReference type="ARBA" id="ARBA00004651"/>
    </source>
</evidence>
<feature type="transmembrane region" description="Helical" evidence="6">
    <location>
        <begin position="21"/>
        <end position="43"/>
    </location>
</feature>
<comment type="caution">
    <text evidence="8">The sequence shown here is derived from an EMBL/GenBank/DDBJ whole genome shotgun (WGS) entry which is preliminary data.</text>
</comment>
<evidence type="ECO:0000256" key="2">
    <source>
        <dbReference type="ARBA" id="ARBA00022475"/>
    </source>
</evidence>
<evidence type="ECO:0000256" key="3">
    <source>
        <dbReference type="ARBA" id="ARBA00022692"/>
    </source>
</evidence>
<dbReference type="PANTHER" id="PTHR12677">
    <property type="entry name" value="GOLGI APPARATUS MEMBRANE PROTEIN TVP38-RELATED"/>
    <property type="match status" value="1"/>
</dbReference>
<dbReference type="Pfam" id="PF09335">
    <property type="entry name" value="VTT_dom"/>
    <property type="match status" value="1"/>
</dbReference>
<evidence type="ECO:0000313" key="8">
    <source>
        <dbReference type="EMBL" id="ETX02207.1"/>
    </source>
</evidence>
<protein>
    <recommendedName>
        <fullName evidence="6">TVP38/TMEM64 family membrane protein</fullName>
    </recommendedName>
</protein>
<evidence type="ECO:0000259" key="7">
    <source>
        <dbReference type="Pfam" id="PF09335"/>
    </source>
</evidence>
<keyword evidence="4 6" id="KW-1133">Transmembrane helix</keyword>
<evidence type="ECO:0000256" key="6">
    <source>
        <dbReference type="RuleBase" id="RU366058"/>
    </source>
</evidence>
<feature type="transmembrane region" description="Helical" evidence="6">
    <location>
        <begin position="63"/>
        <end position="89"/>
    </location>
</feature>
<organism evidence="8 9">
    <name type="scientific">Entotheonella factor</name>
    <dbReference type="NCBI Taxonomy" id="1429438"/>
    <lineage>
        <taxon>Bacteria</taxon>
        <taxon>Pseudomonadati</taxon>
        <taxon>Nitrospinota/Tectimicrobiota group</taxon>
        <taxon>Candidatus Tectimicrobiota</taxon>
        <taxon>Candidatus Entotheonellia</taxon>
        <taxon>Candidatus Entotheonellales</taxon>
        <taxon>Candidatus Entotheonellaceae</taxon>
        <taxon>Candidatus Entotheonella</taxon>
    </lineage>
</organism>
<evidence type="ECO:0000313" key="9">
    <source>
        <dbReference type="Proteomes" id="UP000019141"/>
    </source>
</evidence>
<dbReference type="PANTHER" id="PTHR12677:SF59">
    <property type="entry name" value="GOLGI APPARATUS MEMBRANE PROTEIN TVP38-RELATED"/>
    <property type="match status" value="1"/>
</dbReference>
<accession>W4LXV0</accession>
<feature type="transmembrane region" description="Helical" evidence="6">
    <location>
        <begin position="206"/>
        <end position="224"/>
    </location>
</feature>
<feature type="transmembrane region" description="Helical" evidence="6">
    <location>
        <begin position="149"/>
        <end position="168"/>
    </location>
</feature>
<proteinExistence type="inferred from homology"/>
<dbReference type="Proteomes" id="UP000019141">
    <property type="component" value="Unassembled WGS sequence"/>
</dbReference>
<dbReference type="HOGENOM" id="CLU_038944_8_0_7"/>